<sequence>MRTLVRSVGRASIGGEPLPSCFKAFDSNKIIVRRSEVSMFAAAPGVGKSTLALALALKMKVPTLYISADTNAHTMAMRLASMISGKSQSDVEGMLSSDVGWTKATLSKSSHIVWSFESAPTLQDIDEEVQAFEELWGCPPVLIVVDNLMDVATDGGEEFASMRAIMKELKYLARATNAAVVVLHHTSEAVTGSPCQPRSAIQGKVAQLPALICTLGVVGTSMGVAPVKNRYGRADAGGGLMTWIAFNPEYMFVDDIPENH</sequence>
<dbReference type="InterPro" id="IPR027417">
    <property type="entry name" value="P-loop_NTPase"/>
</dbReference>
<reference evidence="1" key="1">
    <citation type="submission" date="2020-05" db="EMBL/GenBank/DDBJ databases">
        <authorList>
            <person name="Chiriac C."/>
            <person name="Salcher M."/>
            <person name="Ghai R."/>
            <person name="Kavagutti S V."/>
        </authorList>
    </citation>
    <scope>NUCLEOTIDE SEQUENCE</scope>
</reference>
<dbReference type="EMBL" id="LR798338">
    <property type="protein sequence ID" value="CAB5224944.1"/>
    <property type="molecule type" value="Genomic_DNA"/>
</dbReference>
<organism evidence="1">
    <name type="scientific">uncultured Caudovirales phage</name>
    <dbReference type="NCBI Taxonomy" id="2100421"/>
    <lineage>
        <taxon>Viruses</taxon>
        <taxon>Duplodnaviria</taxon>
        <taxon>Heunggongvirae</taxon>
        <taxon>Uroviricota</taxon>
        <taxon>Caudoviricetes</taxon>
        <taxon>Peduoviridae</taxon>
        <taxon>Maltschvirus</taxon>
        <taxon>Maltschvirus maltsch</taxon>
    </lineage>
</organism>
<dbReference type="Pfam" id="PF13481">
    <property type="entry name" value="AAA_25"/>
    <property type="match status" value="1"/>
</dbReference>
<dbReference type="SUPFAM" id="SSF52540">
    <property type="entry name" value="P-loop containing nucleoside triphosphate hydrolases"/>
    <property type="match status" value="1"/>
</dbReference>
<gene>
    <name evidence="1" type="ORF">UFOVP744_50</name>
</gene>
<dbReference type="Gene3D" id="3.40.50.300">
    <property type="entry name" value="P-loop containing nucleotide triphosphate hydrolases"/>
    <property type="match status" value="1"/>
</dbReference>
<protein>
    <submittedName>
        <fullName evidence="1">AAA domain containing protein</fullName>
    </submittedName>
</protein>
<accession>A0A6J7X2K1</accession>
<name>A0A6J7X2K1_9CAUD</name>
<evidence type="ECO:0000313" key="1">
    <source>
        <dbReference type="EMBL" id="CAB5224944.1"/>
    </source>
</evidence>
<proteinExistence type="predicted"/>